<name>A0A1I7IU99_9FLAO</name>
<organism evidence="1 2">
    <name type="scientific">Pustulibacterium marinum</name>
    <dbReference type="NCBI Taxonomy" id="1224947"/>
    <lineage>
        <taxon>Bacteria</taxon>
        <taxon>Pseudomonadati</taxon>
        <taxon>Bacteroidota</taxon>
        <taxon>Flavobacteriia</taxon>
        <taxon>Flavobacteriales</taxon>
        <taxon>Flavobacteriaceae</taxon>
        <taxon>Pustulibacterium</taxon>
    </lineage>
</organism>
<keyword evidence="2" id="KW-1185">Reference proteome</keyword>
<dbReference type="Proteomes" id="UP000199138">
    <property type="component" value="Unassembled WGS sequence"/>
</dbReference>
<proteinExistence type="predicted"/>
<gene>
    <name evidence="1" type="ORF">SAMN05216480_12210</name>
</gene>
<sequence>MFVSIFKSSVYGVDFFGIIYHICGQLRAYSVYTYLFLFFTCKSGVYEF</sequence>
<accession>A0A1I7IU99</accession>
<protein>
    <submittedName>
        <fullName evidence="1">Uncharacterized protein</fullName>
    </submittedName>
</protein>
<reference evidence="1 2" key="1">
    <citation type="submission" date="2016-10" db="EMBL/GenBank/DDBJ databases">
        <authorList>
            <person name="de Groot N.N."/>
        </authorList>
    </citation>
    <scope>NUCLEOTIDE SEQUENCE [LARGE SCALE GENOMIC DNA]</scope>
    <source>
        <strain evidence="1 2">CGMCC 1.12333</strain>
    </source>
</reference>
<evidence type="ECO:0000313" key="1">
    <source>
        <dbReference type="EMBL" id="SFU76515.1"/>
    </source>
</evidence>
<dbReference type="AlphaFoldDB" id="A0A1I7IU99"/>
<evidence type="ECO:0000313" key="2">
    <source>
        <dbReference type="Proteomes" id="UP000199138"/>
    </source>
</evidence>
<dbReference type="EMBL" id="FPBK01000022">
    <property type="protein sequence ID" value="SFU76515.1"/>
    <property type="molecule type" value="Genomic_DNA"/>
</dbReference>